<dbReference type="RefSeq" id="WP_250340506.1">
    <property type="nucleotide sequence ID" value="NZ_CP063231.1"/>
</dbReference>
<name>A0ABY4T712_9GAMM</name>
<dbReference type="PANTHER" id="PTHR12526">
    <property type="entry name" value="GLYCOSYLTRANSFERASE"/>
    <property type="match status" value="1"/>
</dbReference>
<evidence type="ECO:0000259" key="2">
    <source>
        <dbReference type="Pfam" id="PF13439"/>
    </source>
</evidence>
<dbReference type="Gene3D" id="3.40.50.2000">
    <property type="entry name" value="Glycogen Phosphorylase B"/>
    <property type="match status" value="2"/>
</dbReference>
<dbReference type="Pfam" id="PF13439">
    <property type="entry name" value="Glyco_transf_4"/>
    <property type="match status" value="1"/>
</dbReference>
<protein>
    <submittedName>
        <fullName evidence="3">Glycosyltransferase</fullName>
    </submittedName>
</protein>
<accession>A0ABY4T712</accession>
<dbReference type="SUPFAM" id="SSF53756">
    <property type="entry name" value="UDP-Glycosyltransferase/glycogen phosphorylase"/>
    <property type="match status" value="1"/>
</dbReference>
<evidence type="ECO:0000313" key="4">
    <source>
        <dbReference type="Proteomes" id="UP001056681"/>
    </source>
</evidence>
<evidence type="ECO:0000259" key="1">
    <source>
        <dbReference type="Pfam" id="PF00534"/>
    </source>
</evidence>
<reference evidence="3" key="1">
    <citation type="submission" date="2020-10" db="EMBL/GenBank/DDBJ databases">
        <title>Whole-genome sequence of Luteibacter sp. EIF3.</title>
        <authorList>
            <person name="Friedrich I."/>
            <person name="Hertel R."/>
            <person name="Daniel R."/>
        </authorList>
    </citation>
    <scope>NUCLEOTIDE SEQUENCE</scope>
    <source>
        <strain evidence="3">EIF3</strain>
    </source>
</reference>
<keyword evidence="4" id="KW-1185">Reference proteome</keyword>
<organism evidence="3 4">
    <name type="scientific">Luteibacter flocculans</name>
    <dbReference type="NCBI Taxonomy" id="2780091"/>
    <lineage>
        <taxon>Bacteria</taxon>
        <taxon>Pseudomonadati</taxon>
        <taxon>Pseudomonadota</taxon>
        <taxon>Gammaproteobacteria</taxon>
        <taxon>Lysobacterales</taxon>
        <taxon>Rhodanobacteraceae</taxon>
        <taxon>Luteibacter</taxon>
    </lineage>
</organism>
<dbReference type="Proteomes" id="UP001056681">
    <property type="component" value="Chromosome"/>
</dbReference>
<evidence type="ECO:0000313" key="3">
    <source>
        <dbReference type="EMBL" id="URL60055.1"/>
    </source>
</evidence>
<dbReference type="Pfam" id="PF00534">
    <property type="entry name" value="Glycos_transf_1"/>
    <property type="match status" value="1"/>
</dbReference>
<gene>
    <name evidence="3" type="ORF">IM816_08230</name>
</gene>
<feature type="domain" description="Glycosyl transferase family 1" evidence="1">
    <location>
        <begin position="189"/>
        <end position="346"/>
    </location>
</feature>
<feature type="domain" description="Glycosyltransferase subfamily 4-like N-terminal" evidence="2">
    <location>
        <begin position="13"/>
        <end position="168"/>
    </location>
</feature>
<dbReference type="EMBL" id="CP063231">
    <property type="protein sequence ID" value="URL60055.1"/>
    <property type="molecule type" value="Genomic_DNA"/>
</dbReference>
<dbReference type="InterPro" id="IPR028098">
    <property type="entry name" value="Glyco_trans_4-like_N"/>
</dbReference>
<proteinExistence type="predicted"/>
<dbReference type="InterPro" id="IPR001296">
    <property type="entry name" value="Glyco_trans_1"/>
</dbReference>
<dbReference type="PANTHER" id="PTHR12526:SF635">
    <property type="entry name" value="GLYCOSYL TRANSFERASE GROUP 1"/>
    <property type="match status" value="1"/>
</dbReference>
<sequence>MNITHVVENLNRGGLERMVLDLVKEQRRQGHQVQVLCLFERGALAGELEALGIPVIACGKRKGFDLRALGRLRCALADQRTDVMHTHNAVAHYQAVLASVGMGLRQVVNTRHGMGAQQKPGRREWLFRRALKATDAVVAVCEAARRDAVRRGIVPAAKTCVVPNGIVLEGFDVASDAMHERLARLIRVPRGTRIIGSVGRLNWTKDQAGLIRAFRIVRHAMPDTALVLVGDGELRETLRACAFDEGIAGCVHFLGDRDDVRDLLQGFDLFALSSVTEGYSMALLEACAAGLPIVATDVGGNAEIVRDEATGRLVPPCDPPAMAAAILDLLRASQRASRLGTAARTWVETHGSLQAMAASYGRLYFGDVDQAR</sequence>